<dbReference type="PROSITE" id="PS00460">
    <property type="entry name" value="GLUTATHIONE_PEROXID_1"/>
    <property type="match status" value="1"/>
</dbReference>
<dbReference type="InterPro" id="IPR036249">
    <property type="entry name" value="Thioredoxin-like_sf"/>
</dbReference>
<dbReference type="Pfam" id="PF00255">
    <property type="entry name" value="GSHPx"/>
    <property type="match status" value="1"/>
</dbReference>
<dbReference type="Proteomes" id="UP000315471">
    <property type="component" value="Unassembled WGS sequence"/>
</dbReference>
<name>A0A5C6DNM5_9BACT</name>
<dbReference type="FunFam" id="3.40.30.10:FF:000010">
    <property type="entry name" value="Glutathione peroxidase"/>
    <property type="match status" value="1"/>
</dbReference>
<dbReference type="PROSITE" id="PS51355">
    <property type="entry name" value="GLUTATHIONE_PEROXID_3"/>
    <property type="match status" value="1"/>
</dbReference>
<dbReference type="InterPro" id="IPR013766">
    <property type="entry name" value="Thioredoxin_domain"/>
</dbReference>
<dbReference type="PANTHER" id="PTHR11592:SF78">
    <property type="entry name" value="GLUTATHIONE PEROXIDASE"/>
    <property type="match status" value="1"/>
</dbReference>
<dbReference type="CDD" id="cd00340">
    <property type="entry name" value="GSH_Peroxidase"/>
    <property type="match status" value="1"/>
</dbReference>
<protein>
    <recommendedName>
        <fullName evidence="5">Glutathione peroxidase</fullName>
    </recommendedName>
</protein>
<dbReference type="AlphaFoldDB" id="A0A5C6DNM5"/>
<dbReference type="PANTHER" id="PTHR11592">
    <property type="entry name" value="GLUTATHIONE PEROXIDASE"/>
    <property type="match status" value="1"/>
</dbReference>
<feature type="active site" evidence="4">
    <location>
        <position position="63"/>
    </location>
</feature>
<comment type="caution">
    <text evidence="8">The sequence shown here is derived from an EMBL/GenBank/DDBJ whole genome shotgun (WGS) entry which is preliminary data.</text>
</comment>
<evidence type="ECO:0000256" key="2">
    <source>
        <dbReference type="ARBA" id="ARBA00022559"/>
    </source>
</evidence>
<keyword evidence="9" id="KW-1185">Reference proteome</keyword>
<dbReference type="PROSITE" id="PS51352">
    <property type="entry name" value="THIOREDOXIN_2"/>
    <property type="match status" value="1"/>
</dbReference>
<evidence type="ECO:0000259" key="7">
    <source>
        <dbReference type="PROSITE" id="PS51352"/>
    </source>
</evidence>
<dbReference type="GO" id="GO:0034599">
    <property type="term" value="P:cellular response to oxidative stress"/>
    <property type="evidence" value="ECO:0007669"/>
    <property type="project" value="TreeGrafter"/>
</dbReference>
<keyword evidence="3 5" id="KW-0560">Oxidoreductase</keyword>
<evidence type="ECO:0000256" key="3">
    <source>
        <dbReference type="ARBA" id="ARBA00023002"/>
    </source>
</evidence>
<dbReference type="InterPro" id="IPR000889">
    <property type="entry name" value="Glutathione_peroxidase"/>
</dbReference>
<proteinExistence type="inferred from homology"/>
<organism evidence="8 9">
    <name type="scientific">Novipirellula aureliae</name>
    <dbReference type="NCBI Taxonomy" id="2527966"/>
    <lineage>
        <taxon>Bacteria</taxon>
        <taxon>Pseudomonadati</taxon>
        <taxon>Planctomycetota</taxon>
        <taxon>Planctomycetia</taxon>
        <taxon>Pirellulales</taxon>
        <taxon>Pirellulaceae</taxon>
        <taxon>Novipirellula</taxon>
    </lineage>
</organism>
<dbReference type="SUPFAM" id="SSF52833">
    <property type="entry name" value="Thioredoxin-like"/>
    <property type="match status" value="1"/>
</dbReference>
<dbReference type="PROSITE" id="PS00763">
    <property type="entry name" value="GLUTATHIONE_PEROXID_2"/>
    <property type="match status" value="1"/>
</dbReference>
<evidence type="ECO:0000256" key="4">
    <source>
        <dbReference type="PIRSR" id="PIRSR000303-1"/>
    </source>
</evidence>
<gene>
    <name evidence="8" type="primary">gpx1</name>
    <name evidence="8" type="ORF">Q31b_45840</name>
</gene>
<comment type="similarity">
    <text evidence="1 5">Belongs to the glutathione peroxidase family.</text>
</comment>
<dbReference type="PRINTS" id="PR01011">
    <property type="entry name" value="GLUTPROXDASE"/>
</dbReference>
<evidence type="ECO:0000313" key="8">
    <source>
        <dbReference type="EMBL" id="TWU37795.1"/>
    </source>
</evidence>
<keyword evidence="6" id="KW-0732">Signal</keyword>
<dbReference type="GO" id="GO:0004601">
    <property type="term" value="F:peroxidase activity"/>
    <property type="evidence" value="ECO:0007669"/>
    <property type="project" value="UniProtKB-KW"/>
</dbReference>
<dbReference type="OrthoDB" id="9789406at2"/>
<dbReference type="InterPro" id="IPR029759">
    <property type="entry name" value="GPX_AS"/>
</dbReference>
<feature type="signal peptide" evidence="6">
    <location>
        <begin position="1"/>
        <end position="24"/>
    </location>
</feature>
<feature type="chain" id="PRO_5022917966" description="Glutathione peroxidase" evidence="6">
    <location>
        <begin position="25"/>
        <end position="190"/>
    </location>
</feature>
<evidence type="ECO:0000313" key="9">
    <source>
        <dbReference type="Proteomes" id="UP000315471"/>
    </source>
</evidence>
<dbReference type="EMBL" id="SJPY01000007">
    <property type="protein sequence ID" value="TWU37795.1"/>
    <property type="molecule type" value="Genomic_DNA"/>
</dbReference>
<keyword evidence="2 5" id="KW-0575">Peroxidase</keyword>
<dbReference type="PIRSF" id="PIRSF000303">
    <property type="entry name" value="Glutathion_perox"/>
    <property type="match status" value="1"/>
</dbReference>
<evidence type="ECO:0000256" key="5">
    <source>
        <dbReference type="RuleBase" id="RU000499"/>
    </source>
</evidence>
<accession>A0A5C6DNM5</accession>
<feature type="domain" description="Thioredoxin" evidence="7">
    <location>
        <begin position="25"/>
        <end position="189"/>
    </location>
</feature>
<dbReference type="Gene3D" id="3.40.30.10">
    <property type="entry name" value="Glutaredoxin"/>
    <property type="match status" value="1"/>
</dbReference>
<evidence type="ECO:0000256" key="6">
    <source>
        <dbReference type="SAM" id="SignalP"/>
    </source>
</evidence>
<evidence type="ECO:0000256" key="1">
    <source>
        <dbReference type="ARBA" id="ARBA00006926"/>
    </source>
</evidence>
<dbReference type="InterPro" id="IPR029760">
    <property type="entry name" value="GPX_CS"/>
</dbReference>
<reference evidence="8 9" key="1">
    <citation type="submission" date="2019-02" db="EMBL/GenBank/DDBJ databases">
        <title>Deep-cultivation of Planctomycetes and their phenomic and genomic characterization uncovers novel biology.</title>
        <authorList>
            <person name="Wiegand S."/>
            <person name="Jogler M."/>
            <person name="Boedeker C."/>
            <person name="Pinto D."/>
            <person name="Vollmers J."/>
            <person name="Rivas-Marin E."/>
            <person name="Kohn T."/>
            <person name="Peeters S.H."/>
            <person name="Heuer A."/>
            <person name="Rast P."/>
            <person name="Oberbeckmann S."/>
            <person name="Bunk B."/>
            <person name="Jeske O."/>
            <person name="Meyerdierks A."/>
            <person name="Storesund J.E."/>
            <person name="Kallscheuer N."/>
            <person name="Luecker S."/>
            <person name="Lage O.M."/>
            <person name="Pohl T."/>
            <person name="Merkel B.J."/>
            <person name="Hornburger P."/>
            <person name="Mueller R.-W."/>
            <person name="Bruemmer F."/>
            <person name="Labrenz M."/>
            <person name="Spormann A.M."/>
            <person name="Op Den Camp H."/>
            <person name="Overmann J."/>
            <person name="Amann R."/>
            <person name="Jetten M.S.M."/>
            <person name="Mascher T."/>
            <person name="Medema M.H."/>
            <person name="Devos D.P."/>
            <person name="Kaster A.-K."/>
            <person name="Ovreas L."/>
            <person name="Rohde M."/>
            <person name="Galperin M.Y."/>
            <person name="Jogler C."/>
        </authorList>
    </citation>
    <scope>NUCLEOTIDE SEQUENCE [LARGE SCALE GENOMIC DNA]</scope>
    <source>
        <strain evidence="8 9">Q31b</strain>
    </source>
</reference>
<sequence length="190" mass="21002" precursor="true">MKYLLALTFALTLGFAAMTNHANADEHQKGALDFKVKNIDGEVVNLEDYHGKVVLVVNTASKCGLTPQYAGLESIYKKYSEQGFVVLGFPCNQFAEQEPGSEADIKTFCSTKYNVTFPMFSKVDVNGEDAADLYKFLTAKDVEPVGSGKVSWNFEKFLINREGKLVHRFSPRTTPSDAELLKAVEAELGE</sequence>